<evidence type="ECO:0000313" key="3">
    <source>
        <dbReference type="Proteomes" id="UP001054902"/>
    </source>
</evidence>
<dbReference type="PANTHER" id="PTHR22896">
    <property type="entry name" value="CDK5 AND ABL1 ENZYME SUBSTRATE 1"/>
    <property type="match status" value="1"/>
</dbReference>
<accession>A0AAD3D5G3</accession>
<feature type="compositionally biased region" description="Polar residues" evidence="1">
    <location>
        <begin position="135"/>
        <end position="146"/>
    </location>
</feature>
<sequence length="827" mass="94681">MYRKQGDSKFTTREIAALDFLLNIPLEAEVDIVLKGLEAEVDKGLNSGANLGVDVALSDDEGLAVTRTVSAGKGGWWDSIAKSSKKFKAEDDEILKKQKQLELETELLELPEANNPDGQSDIKKQEVRSRRGSFADSSLNVSNAPSSIGRKKEANMNFIPGRRLDGKEAIHVHIPRQAKELGVKTRHRTVALKFQEKEWERSMVHPTGDSTNILDGRSFLSSKLSYPVGIFSIIKYDQKNEEEIRRRQKLEALGGGGSQFVIPSRDWRGVSYRYLFPRRQKKNKVFNRQMDIAQRRCKENFEKMQQLMKDESNKKNEYFHFEFDMSSSDDDEEEKLARRSDNMGDDSDYEFSSVEKDPEEDQSSNMEDSDNYEDDLSSSSDDDSITYEPGFLDDPDMKKGKHRTQMRGDKITGCIASSIIHYVHPADLKADLNRQFRQRFDGWEPPKSRRKYIGARVVDGTYRLLDMSTLELGMENEDDGSISDDSGTKREGRRRLSSIVGEFDNIRIPPSLTLSKIRSLKQTALTACIKAKIEVSTVALASVYFERLALDCRVDKSNRRLTFATCLLLAIKFNSESNVHLVHEDSEQDSEQGGARILKAIIKPRKDSEFWEPLFIFFTQSWGLSLKSIFAAEFGVFAALDFRLQASPSQVSFHFKRLMKSLHWNSVDYLNKEMYVYWQEALEDEENRGRQHVRRRELREKLKERRILKLQRQLQQKEKAEFSSRRDLNPADDDISTSEHEPLPTTVEEPKNTSRSSSPKGKLKSSIFSRLGRMKRMSNGDLPKAEKKEVSFHRAMSSPNLSMQEMEEVAKLPINETVHTVGAIGHR</sequence>
<dbReference type="Gene3D" id="1.10.472.10">
    <property type="entry name" value="Cyclin-like"/>
    <property type="match status" value="1"/>
</dbReference>
<dbReference type="SUPFAM" id="SSF47954">
    <property type="entry name" value="Cyclin-like"/>
    <property type="match status" value="1"/>
</dbReference>
<keyword evidence="3" id="KW-1185">Reference proteome</keyword>
<dbReference type="GO" id="GO:0051726">
    <property type="term" value="P:regulation of cell cycle"/>
    <property type="evidence" value="ECO:0007669"/>
    <property type="project" value="InterPro"/>
</dbReference>
<feature type="region of interest" description="Disordered" evidence="1">
    <location>
        <begin position="322"/>
        <end position="405"/>
    </location>
</feature>
<feature type="compositionally biased region" description="Acidic residues" evidence="1">
    <location>
        <begin position="357"/>
        <end position="385"/>
    </location>
</feature>
<evidence type="ECO:0000256" key="1">
    <source>
        <dbReference type="SAM" id="MobiDB-lite"/>
    </source>
</evidence>
<dbReference type="CDD" id="cd20556">
    <property type="entry name" value="CYCLIN_CABLES"/>
    <property type="match status" value="1"/>
</dbReference>
<feature type="region of interest" description="Disordered" evidence="1">
    <location>
        <begin position="718"/>
        <end position="789"/>
    </location>
</feature>
<feature type="compositionally biased region" description="Basic and acidic residues" evidence="1">
    <location>
        <begin position="718"/>
        <end position="729"/>
    </location>
</feature>
<dbReference type="InterPro" id="IPR036915">
    <property type="entry name" value="Cyclin-like_sf"/>
</dbReference>
<evidence type="ECO:0000313" key="2">
    <source>
        <dbReference type="EMBL" id="GFH57817.1"/>
    </source>
</evidence>
<protein>
    <recommendedName>
        <fullName evidence="4">Cyclin N-terminal domain-containing protein</fullName>
    </recommendedName>
</protein>
<comment type="caution">
    <text evidence="2">The sequence shown here is derived from an EMBL/GenBank/DDBJ whole genome shotgun (WGS) entry which is preliminary data.</text>
</comment>
<proteinExistence type="predicted"/>
<feature type="region of interest" description="Disordered" evidence="1">
    <location>
        <begin position="109"/>
        <end position="147"/>
    </location>
</feature>
<evidence type="ECO:0008006" key="4">
    <source>
        <dbReference type="Google" id="ProtNLM"/>
    </source>
</evidence>
<dbReference type="Proteomes" id="UP001054902">
    <property type="component" value="Unassembled WGS sequence"/>
</dbReference>
<reference evidence="2 3" key="1">
    <citation type="journal article" date="2021" name="Sci. Rep.">
        <title>The genome of the diatom Chaetoceros tenuissimus carries an ancient integrated fragment of an extant virus.</title>
        <authorList>
            <person name="Hongo Y."/>
            <person name="Kimura K."/>
            <person name="Takaki Y."/>
            <person name="Yoshida Y."/>
            <person name="Baba S."/>
            <person name="Kobayashi G."/>
            <person name="Nagasaki K."/>
            <person name="Hano T."/>
            <person name="Tomaru Y."/>
        </authorList>
    </citation>
    <scope>NUCLEOTIDE SEQUENCE [LARGE SCALE GENOMIC DNA]</scope>
    <source>
        <strain evidence="2 3">NIES-3715</strain>
    </source>
</reference>
<gene>
    <name evidence="2" type="ORF">CTEN210_14293</name>
</gene>
<feature type="compositionally biased region" description="Basic and acidic residues" evidence="1">
    <location>
        <begin position="120"/>
        <end position="129"/>
    </location>
</feature>
<dbReference type="PANTHER" id="PTHR22896:SF0">
    <property type="entry name" value="CYCLIN N-TERMINAL DOMAIN-CONTAINING PROTEIN"/>
    <property type="match status" value="1"/>
</dbReference>
<organism evidence="2 3">
    <name type="scientific">Chaetoceros tenuissimus</name>
    <dbReference type="NCBI Taxonomy" id="426638"/>
    <lineage>
        <taxon>Eukaryota</taxon>
        <taxon>Sar</taxon>
        <taxon>Stramenopiles</taxon>
        <taxon>Ochrophyta</taxon>
        <taxon>Bacillariophyta</taxon>
        <taxon>Coscinodiscophyceae</taxon>
        <taxon>Chaetocerotophycidae</taxon>
        <taxon>Chaetocerotales</taxon>
        <taxon>Chaetocerotaceae</taxon>
        <taxon>Chaetoceros</taxon>
    </lineage>
</organism>
<name>A0AAD3D5G3_9STRA</name>
<feature type="compositionally biased region" description="Basic and acidic residues" evidence="1">
    <location>
        <begin position="737"/>
        <end position="752"/>
    </location>
</feature>
<dbReference type="InterPro" id="IPR012388">
    <property type="entry name" value="CABLES1/2"/>
</dbReference>
<dbReference type="AlphaFoldDB" id="A0AAD3D5G3"/>
<dbReference type="EMBL" id="BLLK01000058">
    <property type="protein sequence ID" value="GFH57817.1"/>
    <property type="molecule type" value="Genomic_DNA"/>
</dbReference>